<evidence type="ECO:0000256" key="2">
    <source>
        <dbReference type="ARBA" id="ARBA00001946"/>
    </source>
</evidence>
<dbReference type="EMBL" id="FN649751">
    <property type="protein sequence ID" value="CBN75354.1"/>
    <property type="molecule type" value="Genomic_DNA"/>
</dbReference>
<dbReference type="InterPro" id="IPR028343">
    <property type="entry name" value="FBPtase"/>
</dbReference>
<evidence type="ECO:0000256" key="4">
    <source>
        <dbReference type="ARBA" id="ARBA00010941"/>
    </source>
</evidence>
<feature type="compositionally biased region" description="Low complexity" evidence="13">
    <location>
        <begin position="28"/>
        <end position="47"/>
    </location>
</feature>
<feature type="domain" description="Fructose-1-6-bisphosphatase class 1 C-terminal" evidence="15">
    <location>
        <begin position="367"/>
        <end position="503"/>
    </location>
</feature>
<evidence type="ECO:0000256" key="8">
    <source>
        <dbReference type="ARBA" id="ARBA00022801"/>
    </source>
</evidence>
<evidence type="ECO:0000256" key="1">
    <source>
        <dbReference type="ARBA" id="ARBA00001273"/>
    </source>
</evidence>
<gene>
    <name evidence="16" type="ORF">Esi_0090_0026</name>
</gene>
<sequence length="519" mass="54967">MTAHGHHLHHGKTPGGNSSPINSATGKAAPTSPPATSSSTDGKGSSSNRKRRRRRRGLLIGPAVWAAFKEEQKGVTRTLLGFDDDNAFRKEADDTAAPPPEGAGEDSGVENETMEEELRRRRRRLQEEQRRQRPVPRTTLGTFMVETRSRSPDMEAMVPIMKSVGKTCTAVSRLVRRAQIEGMAGLHQDGGGGGAAGAGSESESVNVQGEVQKELDVLSNSIFLTGFCQPGGMSCVASEEEETPRMCAAVVGDEKHGGEYAAVFDPLDGSANIEAGLPCGTIFGILRASGSAREGRKAGPSTVVLPGRRLVAAGYCLYGPSTKLVFTLGAGVFEFTLRGEVAQGGAGEGGLGGGELDFVLTRSNLRIPRSGNVYSVNEANSVSWSEAIQDYFQDLKTTMATPPSSADGGGGGVDEEAAEVENQYAGALVADIHNVLVNGGVFAYPADVRNPNGKLRLLYEGNPIAMIVEEAGGIATTGFEAIRDVRPQSVHHRIPAFFGSPDDLLPLLDPRYLHSKKKR</sequence>
<feature type="domain" description="Fructose-1-6-bisphosphatase class I N-terminal" evidence="14">
    <location>
        <begin position="139"/>
        <end position="338"/>
    </location>
</feature>
<keyword evidence="10 12" id="KW-0119">Carbohydrate metabolism</keyword>
<evidence type="ECO:0000259" key="15">
    <source>
        <dbReference type="Pfam" id="PF18913"/>
    </source>
</evidence>
<dbReference type="InterPro" id="IPR044015">
    <property type="entry name" value="FBPase_C_dom"/>
</dbReference>
<accession>D8LTW4</accession>
<comment type="catalytic activity">
    <reaction evidence="1">
        <text>beta-D-fructose 1,6-bisphosphate + H2O = beta-D-fructose 6-phosphate + phosphate</text>
        <dbReference type="Rhea" id="RHEA:11064"/>
        <dbReference type="ChEBI" id="CHEBI:15377"/>
        <dbReference type="ChEBI" id="CHEBI:32966"/>
        <dbReference type="ChEBI" id="CHEBI:43474"/>
        <dbReference type="ChEBI" id="CHEBI:57634"/>
        <dbReference type="EC" id="3.1.3.11"/>
    </reaction>
</comment>
<dbReference type="HAMAP" id="MF_01855">
    <property type="entry name" value="FBPase_class1"/>
    <property type="match status" value="1"/>
</dbReference>
<dbReference type="Pfam" id="PF18913">
    <property type="entry name" value="FBPase_C"/>
    <property type="match status" value="1"/>
</dbReference>
<dbReference type="GO" id="GO:0030388">
    <property type="term" value="P:fructose 1,6-bisphosphate metabolic process"/>
    <property type="evidence" value="ECO:0007669"/>
    <property type="project" value="TreeGrafter"/>
</dbReference>
<organism evidence="16 17">
    <name type="scientific">Ectocarpus siliculosus</name>
    <name type="common">Brown alga</name>
    <name type="synonym">Conferva siliculosa</name>
    <dbReference type="NCBI Taxonomy" id="2880"/>
    <lineage>
        <taxon>Eukaryota</taxon>
        <taxon>Sar</taxon>
        <taxon>Stramenopiles</taxon>
        <taxon>Ochrophyta</taxon>
        <taxon>PX clade</taxon>
        <taxon>Phaeophyceae</taxon>
        <taxon>Ectocarpales</taxon>
        <taxon>Ectocarpaceae</taxon>
        <taxon>Ectocarpus</taxon>
    </lineage>
</organism>
<dbReference type="AlphaFoldDB" id="D8LTW4"/>
<feature type="region of interest" description="Disordered" evidence="13">
    <location>
        <begin position="90"/>
        <end position="140"/>
    </location>
</feature>
<feature type="compositionally biased region" description="Basic residues" evidence="13">
    <location>
        <begin position="48"/>
        <end position="57"/>
    </location>
</feature>
<dbReference type="PROSITE" id="PS00124">
    <property type="entry name" value="FBPASE"/>
    <property type="match status" value="1"/>
</dbReference>
<dbReference type="Proteomes" id="UP000002630">
    <property type="component" value="Linkage Group LG26"/>
</dbReference>
<dbReference type="GO" id="GO:0006000">
    <property type="term" value="P:fructose metabolic process"/>
    <property type="evidence" value="ECO:0007669"/>
    <property type="project" value="TreeGrafter"/>
</dbReference>
<evidence type="ECO:0000256" key="3">
    <source>
        <dbReference type="ARBA" id="ARBA00004496"/>
    </source>
</evidence>
<evidence type="ECO:0000256" key="6">
    <source>
        <dbReference type="ARBA" id="ARBA00022490"/>
    </source>
</evidence>
<comment type="cofactor">
    <cofactor evidence="2">
        <name>Mg(2+)</name>
        <dbReference type="ChEBI" id="CHEBI:18420"/>
    </cofactor>
</comment>
<keyword evidence="17" id="KW-1185">Reference proteome</keyword>
<dbReference type="GO" id="GO:0042132">
    <property type="term" value="F:fructose 1,6-bisphosphate 1-phosphatase activity"/>
    <property type="evidence" value="ECO:0007669"/>
    <property type="project" value="UniProtKB-EC"/>
</dbReference>
<dbReference type="Gene3D" id="3.30.540.10">
    <property type="entry name" value="Fructose-1,6-Bisphosphatase, subunit A, domain 1"/>
    <property type="match status" value="1"/>
</dbReference>
<comment type="subcellular location">
    <subcellularLocation>
        <location evidence="3">Cytoplasm</location>
    </subcellularLocation>
</comment>
<dbReference type="EMBL" id="FN649138">
    <property type="protein sequence ID" value="CBN75354.1"/>
    <property type="molecule type" value="Genomic_DNA"/>
</dbReference>
<evidence type="ECO:0000256" key="12">
    <source>
        <dbReference type="RuleBase" id="RU000508"/>
    </source>
</evidence>
<dbReference type="PIRSF" id="PIRSF000904">
    <property type="entry name" value="FBPtase_SBPase"/>
    <property type="match status" value="1"/>
</dbReference>
<keyword evidence="9" id="KW-0460">Magnesium</keyword>
<feature type="compositionally biased region" description="Basic residues" evidence="13">
    <location>
        <begin position="1"/>
        <end position="12"/>
    </location>
</feature>
<dbReference type="InterPro" id="IPR033391">
    <property type="entry name" value="FBPase_N"/>
</dbReference>
<dbReference type="Gene3D" id="3.40.190.80">
    <property type="match status" value="1"/>
</dbReference>
<dbReference type="OrthoDB" id="10256725at2759"/>
<dbReference type="PANTHER" id="PTHR11556">
    <property type="entry name" value="FRUCTOSE-1,6-BISPHOSPHATASE-RELATED"/>
    <property type="match status" value="1"/>
</dbReference>
<feature type="compositionally biased region" description="Acidic residues" evidence="13">
    <location>
        <begin position="103"/>
        <end position="115"/>
    </location>
</feature>
<dbReference type="PIRSF" id="PIRSF500210">
    <property type="entry name" value="FBPtase"/>
    <property type="match status" value="1"/>
</dbReference>
<keyword evidence="6" id="KW-0963">Cytoplasm</keyword>
<dbReference type="SUPFAM" id="SSF56655">
    <property type="entry name" value="Carbohydrate phosphatase"/>
    <property type="match status" value="1"/>
</dbReference>
<dbReference type="PRINTS" id="PR00115">
    <property type="entry name" value="F16BPHPHTASE"/>
</dbReference>
<dbReference type="GO" id="GO:0005829">
    <property type="term" value="C:cytosol"/>
    <property type="evidence" value="ECO:0007669"/>
    <property type="project" value="TreeGrafter"/>
</dbReference>
<dbReference type="Pfam" id="PF00316">
    <property type="entry name" value="FBPase"/>
    <property type="match status" value="1"/>
</dbReference>
<keyword evidence="8 12" id="KW-0378">Hydrolase</keyword>
<evidence type="ECO:0000256" key="5">
    <source>
        <dbReference type="ARBA" id="ARBA00013093"/>
    </source>
</evidence>
<feature type="region of interest" description="Disordered" evidence="13">
    <location>
        <begin position="1"/>
        <end position="57"/>
    </location>
</feature>
<dbReference type="PANTHER" id="PTHR11556:SF41">
    <property type="entry name" value="FRUCTOSE-1,6-BISPHOSPHATASE, CYTOSOLIC"/>
    <property type="match status" value="1"/>
</dbReference>
<dbReference type="GO" id="GO:0005986">
    <property type="term" value="P:sucrose biosynthetic process"/>
    <property type="evidence" value="ECO:0007669"/>
    <property type="project" value="TreeGrafter"/>
</dbReference>
<dbReference type="STRING" id="2880.D8LTW4"/>
<evidence type="ECO:0000313" key="17">
    <source>
        <dbReference type="Proteomes" id="UP000002630"/>
    </source>
</evidence>
<dbReference type="EC" id="3.1.3.11" evidence="5"/>
<evidence type="ECO:0000256" key="9">
    <source>
        <dbReference type="ARBA" id="ARBA00022842"/>
    </source>
</evidence>
<dbReference type="GO" id="GO:0006094">
    <property type="term" value="P:gluconeogenesis"/>
    <property type="evidence" value="ECO:0007669"/>
    <property type="project" value="TreeGrafter"/>
</dbReference>
<dbReference type="GO" id="GO:0046872">
    <property type="term" value="F:metal ion binding"/>
    <property type="evidence" value="ECO:0007669"/>
    <property type="project" value="UniProtKB-KW"/>
</dbReference>
<dbReference type="CDD" id="cd00354">
    <property type="entry name" value="FBPase"/>
    <property type="match status" value="1"/>
</dbReference>
<dbReference type="InterPro" id="IPR020548">
    <property type="entry name" value="Fructose_bisphosphatase_AS"/>
</dbReference>
<protein>
    <recommendedName>
        <fullName evidence="11">Fructose-1,6-bisphosphatase, cytosolic</fullName>
        <ecNumber evidence="5">3.1.3.11</ecNumber>
    </recommendedName>
</protein>
<evidence type="ECO:0000256" key="11">
    <source>
        <dbReference type="ARBA" id="ARBA00040159"/>
    </source>
</evidence>
<evidence type="ECO:0000256" key="7">
    <source>
        <dbReference type="ARBA" id="ARBA00022723"/>
    </source>
</evidence>
<dbReference type="InterPro" id="IPR000146">
    <property type="entry name" value="FBPase_class-1"/>
</dbReference>
<comment type="similarity">
    <text evidence="4 12">Belongs to the FBPase class 1 family.</text>
</comment>
<keyword evidence="7" id="KW-0479">Metal-binding</keyword>
<reference evidence="16 17" key="1">
    <citation type="journal article" date="2010" name="Nature">
        <title>The Ectocarpus genome and the independent evolution of multicellularity in brown algae.</title>
        <authorList>
            <person name="Cock J.M."/>
            <person name="Sterck L."/>
            <person name="Rouze P."/>
            <person name="Scornet D."/>
            <person name="Allen A.E."/>
            <person name="Amoutzias G."/>
            <person name="Anthouard V."/>
            <person name="Artiguenave F."/>
            <person name="Aury J.M."/>
            <person name="Badger J.H."/>
            <person name="Beszteri B."/>
            <person name="Billiau K."/>
            <person name="Bonnet E."/>
            <person name="Bothwell J.H."/>
            <person name="Bowler C."/>
            <person name="Boyen C."/>
            <person name="Brownlee C."/>
            <person name="Carrano C.J."/>
            <person name="Charrier B."/>
            <person name="Cho G.Y."/>
            <person name="Coelho S.M."/>
            <person name="Collen J."/>
            <person name="Corre E."/>
            <person name="Da Silva C."/>
            <person name="Delage L."/>
            <person name="Delaroque N."/>
            <person name="Dittami S.M."/>
            <person name="Doulbeau S."/>
            <person name="Elias M."/>
            <person name="Farnham G."/>
            <person name="Gachon C.M."/>
            <person name="Gschloessl B."/>
            <person name="Heesch S."/>
            <person name="Jabbari K."/>
            <person name="Jubin C."/>
            <person name="Kawai H."/>
            <person name="Kimura K."/>
            <person name="Kloareg B."/>
            <person name="Kupper F.C."/>
            <person name="Lang D."/>
            <person name="Le Bail A."/>
            <person name="Leblanc C."/>
            <person name="Lerouge P."/>
            <person name="Lohr M."/>
            <person name="Lopez P.J."/>
            <person name="Martens C."/>
            <person name="Maumus F."/>
            <person name="Michel G."/>
            <person name="Miranda-Saavedra D."/>
            <person name="Morales J."/>
            <person name="Moreau H."/>
            <person name="Motomura T."/>
            <person name="Nagasato C."/>
            <person name="Napoli C.A."/>
            <person name="Nelson D.R."/>
            <person name="Nyvall-Collen P."/>
            <person name="Peters A.F."/>
            <person name="Pommier C."/>
            <person name="Potin P."/>
            <person name="Poulain J."/>
            <person name="Quesneville H."/>
            <person name="Read B."/>
            <person name="Rensing S.A."/>
            <person name="Ritter A."/>
            <person name="Rousvoal S."/>
            <person name="Samanta M."/>
            <person name="Samson G."/>
            <person name="Schroeder D.C."/>
            <person name="Segurens B."/>
            <person name="Strittmatter M."/>
            <person name="Tonon T."/>
            <person name="Tregear J.W."/>
            <person name="Valentin K."/>
            <person name="von Dassow P."/>
            <person name="Yamagishi T."/>
            <person name="Van de Peer Y."/>
            <person name="Wincker P."/>
        </authorList>
    </citation>
    <scope>NUCLEOTIDE SEQUENCE [LARGE SCALE GENOMIC DNA]</scope>
    <source>
        <strain evidence="17">Ec32 / CCAP1310/4</strain>
    </source>
</reference>
<evidence type="ECO:0000259" key="14">
    <source>
        <dbReference type="Pfam" id="PF00316"/>
    </source>
</evidence>
<evidence type="ECO:0000256" key="10">
    <source>
        <dbReference type="ARBA" id="ARBA00023277"/>
    </source>
</evidence>
<evidence type="ECO:0000313" key="16">
    <source>
        <dbReference type="EMBL" id="CBN75354.1"/>
    </source>
</evidence>
<proteinExistence type="inferred from homology"/>
<name>D8LTW4_ECTSI</name>
<feature type="compositionally biased region" description="Polar residues" evidence="13">
    <location>
        <begin position="15"/>
        <end position="25"/>
    </location>
</feature>
<dbReference type="eggNOG" id="KOG1458">
    <property type="taxonomic scope" value="Eukaryota"/>
</dbReference>
<dbReference type="InParanoid" id="D8LTW4"/>
<evidence type="ECO:0000256" key="13">
    <source>
        <dbReference type="SAM" id="MobiDB-lite"/>
    </source>
</evidence>
<dbReference type="GO" id="GO:0006002">
    <property type="term" value="P:fructose 6-phosphate metabolic process"/>
    <property type="evidence" value="ECO:0007669"/>
    <property type="project" value="TreeGrafter"/>
</dbReference>